<name>A0A076LSB9_9GAMM</name>
<dbReference type="HOGENOM" id="CLU_3308820_0_0_6"/>
<dbReference type="KEGG" id="ete:ETEE_3108"/>
<evidence type="ECO:0000313" key="2">
    <source>
        <dbReference type="Proteomes" id="UP000028681"/>
    </source>
</evidence>
<organism evidence="1 2">
    <name type="scientific">Edwardsiella anguillarum ET080813</name>
    <dbReference type="NCBI Taxonomy" id="667120"/>
    <lineage>
        <taxon>Bacteria</taxon>
        <taxon>Pseudomonadati</taxon>
        <taxon>Pseudomonadota</taxon>
        <taxon>Gammaproteobacteria</taxon>
        <taxon>Enterobacterales</taxon>
        <taxon>Hafniaceae</taxon>
        <taxon>Edwardsiella</taxon>
    </lineage>
</organism>
<gene>
    <name evidence="1" type="ORF">ETEE_3108</name>
</gene>
<dbReference type="EMBL" id="CP006664">
    <property type="protein sequence ID" value="AIJ09537.1"/>
    <property type="molecule type" value="Genomic_DNA"/>
</dbReference>
<accession>A0A076LSB9</accession>
<sequence length="39" mass="4898">MYHRSDVILFKYKIFHLERAVYPFIRVAPRDRLYDQPGW</sequence>
<evidence type="ECO:0000313" key="1">
    <source>
        <dbReference type="EMBL" id="AIJ09537.1"/>
    </source>
</evidence>
<reference evidence="1 2" key="1">
    <citation type="journal article" date="2012" name="PLoS ONE">
        <title>Edwardsiella comparative phylogenomics reveal the new intra/inter-species taxonomic relationships, virulence evolution and niche adaptation mechanisms.</title>
        <authorList>
            <person name="Yang M."/>
            <person name="Lv Y."/>
            <person name="Xiao J."/>
            <person name="Wu H."/>
            <person name="Zheng H."/>
            <person name="Liu Q."/>
            <person name="Zhang Y."/>
            <person name="Wang Q."/>
        </authorList>
    </citation>
    <scope>NUCLEOTIDE SEQUENCE [LARGE SCALE GENOMIC DNA]</scope>
    <source>
        <strain evidence="2">080813</strain>
    </source>
</reference>
<proteinExistence type="predicted"/>
<protein>
    <submittedName>
        <fullName evidence="1">Uncharacterized protein</fullName>
    </submittedName>
</protein>
<dbReference type="AlphaFoldDB" id="A0A076LSB9"/>
<dbReference type="Proteomes" id="UP000028681">
    <property type="component" value="Chromosome"/>
</dbReference>